<reference evidence="7 8" key="1">
    <citation type="journal article" date="2003" name="PLoS Biol.">
        <title>The genome sequence of Caenorhabditis briggsae: a platform for comparative genomics.</title>
        <authorList>
            <person name="Stein L.D."/>
            <person name="Bao Z."/>
            <person name="Blasiar D."/>
            <person name="Blumenthal T."/>
            <person name="Brent M.R."/>
            <person name="Chen N."/>
            <person name="Chinwalla A."/>
            <person name="Clarke L."/>
            <person name="Clee C."/>
            <person name="Coghlan A."/>
            <person name="Coulson A."/>
            <person name="D'Eustachio P."/>
            <person name="Fitch D.H."/>
            <person name="Fulton L.A."/>
            <person name="Fulton R.E."/>
            <person name="Griffiths-Jones S."/>
            <person name="Harris T.W."/>
            <person name="Hillier L.W."/>
            <person name="Kamath R."/>
            <person name="Kuwabara P.E."/>
            <person name="Mardis E.R."/>
            <person name="Marra M.A."/>
            <person name="Miner T.L."/>
            <person name="Minx P."/>
            <person name="Mullikin J.C."/>
            <person name="Plumb R.W."/>
            <person name="Rogers J."/>
            <person name="Schein J.E."/>
            <person name="Sohrmann M."/>
            <person name="Spieth J."/>
            <person name="Stajich J.E."/>
            <person name="Wei C."/>
            <person name="Willey D."/>
            <person name="Wilson R.K."/>
            <person name="Durbin R."/>
            <person name="Waterston R.H."/>
        </authorList>
    </citation>
    <scope>NUCLEOTIDE SEQUENCE [LARGE SCALE GENOMIC DNA]</scope>
    <source>
        <strain evidence="7 8">AF16</strain>
    </source>
</reference>
<evidence type="ECO:0000259" key="6">
    <source>
        <dbReference type="PROSITE" id="PS50262"/>
    </source>
</evidence>
<evidence type="ECO:0000313" key="9">
    <source>
        <dbReference type="WormBase" id="CBG10488"/>
    </source>
</evidence>
<feature type="transmembrane region" description="Helical" evidence="5">
    <location>
        <begin position="59"/>
        <end position="84"/>
    </location>
</feature>
<evidence type="ECO:0000256" key="3">
    <source>
        <dbReference type="ARBA" id="ARBA00022989"/>
    </source>
</evidence>
<dbReference type="InterPro" id="IPR017452">
    <property type="entry name" value="GPCR_Rhodpsn_7TM"/>
</dbReference>
<evidence type="ECO:0000256" key="1">
    <source>
        <dbReference type="ARBA" id="ARBA00004370"/>
    </source>
</evidence>
<sequence>MPKTSTTSTMLPEYYDYEEDTYKIVFNISTRLNLSLQIATVILNFLHLIVLLRKDLRSFAIYIFMIGICISDILTNSIDFTYIAGEISWMPILFAGSGEISCLRDDYSEVNVGVQILATLLDISRRLSVWLAILMAIMRNLSVLYPTNQRIQSMSKSKGALIILGICVLFWVVFNIWHFVLYRIFWLPDNANALCKKYYKSSITPRYILAAPSDLHGIMLDWGFIEIIMKFAATICYPILTISLLITLRKIKNRRNKSDKKETEKPDHTTKLILLMTIFFMLSEGFAGVLALFQYNMIALMEIDEEFVYAINAAQYPVSVLRTLNALSHPIVCYLLSSQYRDAVKGIFIGKKKVGNYSQKIGCYTVDEQCAEQNDNVNNWIIFFKMTL</sequence>
<feature type="transmembrane region" description="Helical" evidence="5">
    <location>
        <begin position="127"/>
        <end position="147"/>
    </location>
</feature>
<evidence type="ECO:0000256" key="4">
    <source>
        <dbReference type="ARBA" id="ARBA00023136"/>
    </source>
</evidence>
<evidence type="ECO:0000256" key="2">
    <source>
        <dbReference type="ARBA" id="ARBA00022692"/>
    </source>
</evidence>
<dbReference type="PANTHER" id="PTHR46846">
    <property type="entry name" value="SERPENTINE RECEPTOR, CLASS W-RELATED"/>
    <property type="match status" value="1"/>
</dbReference>
<keyword evidence="2 5" id="KW-0812">Transmembrane</keyword>
<gene>
    <name evidence="9" type="primary">srw-15</name>
    <name evidence="7" type="synonym">Cbr-srw-15</name>
    <name evidence="9" type="ORF">CBG10488</name>
    <name evidence="7" type="ORF">CBG_10488</name>
</gene>
<protein>
    <submittedName>
        <fullName evidence="7">Protein CBR-SRW-15</fullName>
    </submittedName>
</protein>
<dbReference type="PROSITE" id="PS50262">
    <property type="entry name" value="G_PROTEIN_RECEP_F1_2"/>
    <property type="match status" value="1"/>
</dbReference>
<keyword evidence="8" id="KW-1185">Reference proteome</keyword>
<feature type="transmembrane region" description="Helical" evidence="5">
    <location>
        <begin position="272"/>
        <end position="293"/>
    </location>
</feature>
<dbReference type="Gene3D" id="1.20.1070.10">
    <property type="entry name" value="Rhodopsin 7-helix transmembrane proteins"/>
    <property type="match status" value="1"/>
</dbReference>
<name>A8XAX2_CAEBR</name>
<dbReference type="EMBL" id="HE600935">
    <property type="protein sequence ID" value="CAP29900.2"/>
    <property type="molecule type" value="Genomic_DNA"/>
</dbReference>
<keyword evidence="3 5" id="KW-1133">Transmembrane helix</keyword>
<dbReference type="GO" id="GO:0016020">
    <property type="term" value="C:membrane"/>
    <property type="evidence" value="ECO:0007669"/>
    <property type="project" value="UniProtKB-SubCell"/>
</dbReference>
<feature type="transmembrane region" description="Helical" evidence="5">
    <location>
        <begin position="34"/>
        <end position="52"/>
    </location>
</feature>
<organism evidence="7 8">
    <name type="scientific">Caenorhabditis briggsae</name>
    <dbReference type="NCBI Taxonomy" id="6238"/>
    <lineage>
        <taxon>Eukaryota</taxon>
        <taxon>Metazoa</taxon>
        <taxon>Ecdysozoa</taxon>
        <taxon>Nematoda</taxon>
        <taxon>Chromadorea</taxon>
        <taxon>Rhabditida</taxon>
        <taxon>Rhabditina</taxon>
        <taxon>Rhabditomorpha</taxon>
        <taxon>Rhabditoidea</taxon>
        <taxon>Rhabditidae</taxon>
        <taxon>Peloderinae</taxon>
        <taxon>Caenorhabditis</taxon>
    </lineage>
</organism>
<evidence type="ECO:0000256" key="5">
    <source>
        <dbReference type="SAM" id="Phobius"/>
    </source>
</evidence>
<proteinExistence type="predicted"/>
<dbReference type="Pfam" id="PF10324">
    <property type="entry name" value="7TM_GPCR_Srw"/>
    <property type="match status" value="1"/>
</dbReference>
<dbReference type="FunCoup" id="A8XAX2">
    <property type="interactions" value="5"/>
</dbReference>
<dbReference type="SUPFAM" id="SSF81321">
    <property type="entry name" value="Family A G protein-coupled receptor-like"/>
    <property type="match status" value="1"/>
</dbReference>
<dbReference type="AlphaFoldDB" id="A8XAX2"/>
<feature type="domain" description="G-protein coupled receptors family 1 profile" evidence="6">
    <location>
        <begin position="43"/>
        <end position="333"/>
    </location>
</feature>
<evidence type="ECO:0000313" key="8">
    <source>
        <dbReference type="Proteomes" id="UP000008549"/>
    </source>
</evidence>
<dbReference type="WormBase" id="CBG10488">
    <property type="protein sequence ID" value="CBP49541"/>
    <property type="gene ID" value="WBGene00031868"/>
    <property type="gene designation" value="Cbr-srw-15"/>
</dbReference>
<evidence type="ECO:0000313" key="7">
    <source>
        <dbReference type="EMBL" id="CAP29900.2"/>
    </source>
</evidence>
<comment type="subcellular location">
    <subcellularLocation>
        <location evidence="1">Membrane</location>
    </subcellularLocation>
</comment>
<feature type="transmembrane region" description="Helical" evidence="5">
    <location>
        <begin position="227"/>
        <end position="251"/>
    </location>
</feature>
<keyword evidence="4 5" id="KW-0472">Membrane</keyword>
<dbReference type="InterPro" id="IPR019427">
    <property type="entry name" value="7TM_GPCR_serpentine_rcpt_Srw"/>
</dbReference>
<reference evidence="7 8" key="2">
    <citation type="journal article" date="2011" name="PLoS Genet.">
        <title>Caenorhabditis briggsae recombinant inbred line genotypes reveal inter-strain incompatibility and the evolution of recombination.</title>
        <authorList>
            <person name="Ross J.A."/>
            <person name="Koboldt D.C."/>
            <person name="Staisch J.E."/>
            <person name="Chamberlin H.M."/>
            <person name="Gupta B.P."/>
            <person name="Miller R.D."/>
            <person name="Baird S.E."/>
            <person name="Haag E.S."/>
        </authorList>
    </citation>
    <scope>NUCLEOTIDE SEQUENCE [LARGE SCALE GENOMIC DNA]</scope>
    <source>
        <strain evidence="7 8">AF16</strain>
    </source>
</reference>
<dbReference type="HOGENOM" id="CLU_043715_2_1_1"/>
<dbReference type="PANTHER" id="PTHR46846:SF3">
    <property type="entry name" value="G-PROTEIN COUPLED RECEPTORS FAMILY 1 PROFILE DOMAIN-CONTAINING PROTEIN-RELATED"/>
    <property type="match status" value="1"/>
</dbReference>
<accession>A8XAX2</accession>
<dbReference type="OMA" id="DYLEINI"/>
<dbReference type="eggNOG" id="ENOG502TGHK">
    <property type="taxonomic scope" value="Eukaryota"/>
</dbReference>
<dbReference type="GO" id="GO:0008528">
    <property type="term" value="F:G protein-coupled peptide receptor activity"/>
    <property type="evidence" value="ECO:0007669"/>
    <property type="project" value="InterPro"/>
</dbReference>
<feature type="transmembrane region" description="Helical" evidence="5">
    <location>
        <begin position="159"/>
        <end position="180"/>
    </location>
</feature>
<dbReference type="Proteomes" id="UP000008549">
    <property type="component" value="Unassembled WGS sequence"/>
</dbReference>
<dbReference type="InParanoid" id="A8XAX2"/>